<feature type="transmembrane region" description="Helical" evidence="12">
    <location>
        <begin position="115"/>
        <end position="136"/>
    </location>
</feature>
<evidence type="ECO:0000256" key="1">
    <source>
        <dbReference type="ARBA" id="ARBA00004651"/>
    </source>
</evidence>
<feature type="transmembrane region" description="Helical" evidence="12">
    <location>
        <begin position="221"/>
        <end position="239"/>
    </location>
</feature>
<dbReference type="InterPro" id="IPR001734">
    <property type="entry name" value="Na/solute_symporter"/>
</dbReference>
<feature type="transmembrane region" description="Helical" evidence="12">
    <location>
        <begin position="190"/>
        <end position="209"/>
    </location>
</feature>
<dbReference type="Gene3D" id="1.20.1730.10">
    <property type="entry name" value="Sodium/glucose cotransporter"/>
    <property type="match status" value="1"/>
</dbReference>
<feature type="transmembrane region" description="Helical" evidence="12">
    <location>
        <begin position="441"/>
        <end position="466"/>
    </location>
</feature>
<dbReference type="AlphaFoldDB" id="A0A836F1H7"/>
<evidence type="ECO:0000256" key="5">
    <source>
        <dbReference type="ARBA" id="ARBA00022692"/>
    </source>
</evidence>
<evidence type="ECO:0000256" key="12">
    <source>
        <dbReference type="SAM" id="Phobius"/>
    </source>
</evidence>
<dbReference type="Pfam" id="PF00474">
    <property type="entry name" value="SSF"/>
    <property type="match status" value="1"/>
</dbReference>
<gene>
    <name evidence="13" type="primary">Slc5a8_3</name>
    <name evidence="13" type="ORF">G6Z77_0003110</name>
</gene>
<feature type="transmembrane region" description="Helical" evidence="12">
    <location>
        <begin position="157"/>
        <end position="178"/>
    </location>
</feature>
<evidence type="ECO:0000256" key="3">
    <source>
        <dbReference type="ARBA" id="ARBA00022448"/>
    </source>
</evidence>
<keyword evidence="3" id="KW-0813">Transport</keyword>
<evidence type="ECO:0000256" key="8">
    <source>
        <dbReference type="ARBA" id="ARBA00023065"/>
    </source>
</evidence>
<dbReference type="PANTHER" id="PTHR42985:SF41">
    <property type="entry name" value="GH19970P-RELATED"/>
    <property type="match status" value="1"/>
</dbReference>
<dbReference type="GO" id="GO:0005886">
    <property type="term" value="C:plasma membrane"/>
    <property type="evidence" value="ECO:0007669"/>
    <property type="project" value="UniProtKB-SubCell"/>
</dbReference>
<sequence length="618" mass="67861">MASQAVELRTLLRLSFNVNKTKLLACAKKSQMIAVSERGYFHWIDWLVFALMLFVSAAAGLWHFRRAQKSNTQDYLLGGRSLGLFPVSASLVASFISGVTILGTPTEIYNFGTQYWITIFSILFSGIVVATIYLPVFSTLQLNSVYEYLEIRFNRTVRILISSIFVFDVLLYQSIVVYVPALALNQVSGINIHLIGSIVCVVCVFYTVLGGIRAVVWTDALQVGVMIAAVITVASLGTYQMGASEIWNRAIDAKRIQFFNFDPSPYTRHTFWTVLIGSWLYNTAYIAVNQTMVQRYISLKSTKISQISIAIFTISIMVFISTCCWCGLVLLAWWSPPKCDPRVSGLITADDQLLPAYVMEIAHHLHGIPGLFISGIFGAALSSLSVGFNSTSVVILEDFIRGCFKMKPNDRCSSIFVKILVVLFGVIALCLLFLIEKLGGVLSMTGSLAAIAAGTSFGVFTLGILFPWANSKGAFVGTIAGFIMSGWVSFGANAAIGSGLIMPKKLPVPQCEGNVSQNFLKQFEWHNEDNVFPLYRLSYHWIAPIGTLAVLVVGAIVTCMTGAQNPSSIDKNLLSPVIHRWLPQQKCSQEIDGCVSVSTDLQLSANLLSALRRKSQPN</sequence>
<comment type="caution">
    <text evidence="13">The sequence shown here is derived from an EMBL/GenBank/DDBJ whole genome shotgun (WGS) entry which is preliminary data.</text>
</comment>
<feature type="transmembrane region" description="Helical" evidence="12">
    <location>
        <begin position="82"/>
        <end position="103"/>
    </location>
</feature>
<dbReference type="GO" id="GO:0015293">
    <property type="term" value="F:symporter activity"/>
    <property type="evidence" value="ECO:0007669"/>
    <property type="project" value="TreeGrafter"/>
</dbReference>
<dbReference type="EMBL" id="JAANIB010007980">
    <property type="protein sequence ID" value="KAG5324589.1"/>
    <property type="molecule type" value="Genomic_DNA"/>
</dbReference>
<evidence type="ECO:0000256" key="4">
    <source>
        <dbReference type="ARBA" id="ARBA00022475"/>
    </source>
</evidence>
<keyword evidence="8" id="KW-0406">Ion transport</keyword>
<feature type="transmembrane region" description="Helical" evidence="12">
    <location>
        <begin position="415"/>
        <end position="435"/>
    </location>
</feature>
<comment type="subcellular location">
    <subcellularLocation>
        <location evidence="1">Cell membrane</location>
        <topology evidence="1">Multi-pass membrane protein</topology>
    </subcellularLocation>
</comment>
<dbReference type="InterPro" id="IPR051163">
    <property type="entry name" value="Sodium:Solute_Symporter_SSF"/>
</dbReference>
<feature type="transmembrane region" description="Helical" evidence="12">
    <location>
        <begin position="309"/>
        <end position="334"/>
    </location>
</feature>
<comment type="similarity">
    <text evidence="2 11">Belongs to the sodium:solute symporter (SSF) (TC 2.A.21) family.</text>
</comment>
<evidence type="ECO:0000256" key="2">
    <source>
        <dbReference type="ARBA" id="ARBA00006434"/>
    </source>
</evidence>
<evidence type="ECO:0000256" key="9">
    <source>
        <dbReference type="ARBA" id="ARBA00023136"/>
    </source>
</evidence>
<feature type="transmembrane region" description="Helical" evidence="12">
    <location>
        <begin position="541"/>
        <end position="563"/>
    </location>
</feature>
<feature type="transmembrane region" description="Helical" evidence="12">
    <location>
        <begin position="40"/>
        <end position="62"/>
    </location>
</feature>
<accession>A0A836F1H7</accession>
<feature type="transmembrane region" description="Helical" evidence="12">
    <location>
        <begin position="269"/>
        <end position="288"/>
    </location>
</feature>
<dbReference type="OrthoDB" id="196131at2759"/>
<dbReference type="InterPro" id="IPR038377">
    <property type="entry name" value="Na/Glc_symporter_sf"/>
</dbReference>
<feature type="non-terminal residue" evidence="13">
    <location>
        <position position="1"/>
    </location>
</feature>
<evidence type="ECO:0000256" key="7">
    <source>
        <dbReference type="ARBA" id="ARBA00023053"/>
    </source>
</evidence>
<reference evidence="13 14" key="1">
    <citation type="submission" date="2020-02" db="EMBL/GenBank/DDBJ databases">
        <title>Relaxed selection underlies rapid genomic changes in the transitions from sociality to social parasitism in ants.</title>
        <authorList>
            <person name="Bi X."/>
        </authorList>
    </citation>
    <scope>NUCLEOTIDE SEQUENCE [LARGE SCALE GENOMIC DNA]</scope>
    <source>
        <strain evidence="13">BGI-DK2014b</strain>
        <tissue evidence="13">Whole body</tissue>
    </source>
</reference>
<keyword evidence="14" id="KW-1185">Reference proteome</keyword>
<dbReference type="GO" id="GO:0006814">
    <property type="term" value="P:sodium ion transport"/>
    <property type="evidence" value="ECO:0007669"/>
    <property type="project" value="UniProtKB-KW"/>
</dbReference>
<keyword evidence="10" id="KW-0739">Sodium transport</keyword>
<keyword evidence="5 12" id="KW-0812">Transmembrane</keyword>
<evidence type="ECO:0000256" key="11">
    <source>
        <dbReference type="RuleBase" id="RU362091"/>
    </source>
</evidence>
<dbReference type="NCBIfam" id="TIGR00813">
    <property type="entry name" value="sss"/>
    <property type="match status" value="1"/>
</dbReference>
<dbReference type="Proteomes" id="UP000670152">
    <property type="component" value="Unassembled WGS sequence"/>
</dbReference>
<evidence type="ECO:0000313" key="13">
    <source>
        <dbReference type="EMBL" id="KAG5324589.1"/>
    </source>
</evidence>
<evidence type="ECO:0000313" key="14">
    <source>
        <dbReference type="Proteomes" id="UP000670152"/>
    </source>
</evidence>
<feature type="transmembrane region" description="Helical" evidence="12">
    <location>
        <begin position="473"/>
        <end position="496"/>
    </location>
</feature>
<keyword evidence="6 12" id="KW-1133">Transmembrane helix</keyword>
<feature type="non-terminal residue" evidence="13">
    <location>
        <position position="618"/>
    </location>
</feature>
<organism evidence="13 14">
    <name type="scientific">Acromyrmex heyeri</name>
    <dbReference type="NCBI Taxonomy" id="230685"/>
    <lineage>
        <taxon>Eukaryota</taxon>
        <taxon>Metazoa</taxon>
        <taxon>Ecdysozoa</taxon>
        <taxon>Arthropoda</taxon>
        <taxon>Hexapoda</taxon>
        <taxon>Insecta</taxon>
        <taxon>Pterygota</taxon>
        <taxon>Neoptera</taxon>
        <taxon>Endopterygota</taxon>
        <taxon>Hymenoptera</taxon>
        <taxon>Apocrita</taxon>
        <taxon>Aculeata</taxon>
        <taxon>Formicoidea</taxon>
        <taxon>Formicidae</taxon>
        <taxon>Myrmicinae</taxon>
        <taxon>Acromyrmex</taxon>
    </lineage>
</organism>
<evidence type="ECO:0000256" key="10">
    <source>
        <dbReference type="ARBA" id="ARBA00023201"/>
    </source>
</evidence>
<keyword evidence="9 12" id="KW-0472">Membrane</keyword>
<name>A0A836F1H7_9HYME</name>
<dbReference type="PANTHER" id="PTHR42985">
    <property type="entry name" value="SODIUM-COUPLED MONOCARBOXYLATE TRANSPORTER"/>
    <property type="match status" value="1"/>
</dbReference>
<dbReference type="CDD" id="cd11492">
    <property type="entry name" value="SLC5sbd_NIS-SMVT"/>
    <property type="match status" value="1"/>
</dbReference>
<proteinExistence type="inferred from homology"/>
<keyword evidence="4" id="KW-1003">Cell membrane</keyword>
<evidence type="ECO:0000256" key="6">
    <source>
        <dbReference type="ARBA" id="ARBA00022989"/>
    </source>
</evidence>
<keyword evidence="7" id="KW-0915">Sodium</keyword>
<protein>
    <submittedName>
        <fullName evidence="13">SC5A8 protein</fullName>
    </submittedName>
</protein>
<feature type="transmembrane region" description="Helical" evidence="12">
    <location>
        <begin position="371"/>
        <end position="395"/>
    </location>
</feature>
<dbReference type="PROSITE" id="PS50283">
    <property type="entry name" value="NA_SOLUT_SYMP_3"/>
    <property type="match status" value="1"/>
</dbReference>